<dbReference type="PANTHER" id="PTHR45740">
    <property type="entry name" value="POLY [ADP-RIBOSE] POLYMERASE"/>
    <property type="match status" value="1"/>
</dbReference>
<dbReference type="AlphaFoldDB" id="A0A8M1KTL7"/>
<accession>A0A8M1KTL7</accession>
<proteinExistence type="predicted"/>
<reference evidence="3" key="1">
    <citation type="submission" date="2025-08" db="UniProtKB">
        <authorList>
            <consortium name="RefSeq"/>
        </authorList>
    </citation>
    <scope>IDENTIFICATION</scope>
</reference>
<keyword evidence="2" id="KW-1185">Reference proteome</keyword>
<dbReference type="PROSITE" id="PS50918">
    <property type="entry name" value="WWE"/>
    <property type="match status" value="1"/>
</dbReference>
<gene>
    <name evidence="3" type="primary">LOC122133584</name>
</gene>
<evidence type="ECO:0000313" key="2">
    <source>
        <dbReference type="Proteomes" id="UP000515152"/>
    </source>
</evidence>
<dbReference type="RefSeq" id="XP_042566000.1">
    <property type="nucleotide sequence ID" value="XM_042710066.1"/>
</dbReference>
<dbReference type="OrthoDB" id="6133115at2759"/>
<evidence type="ECO:0000259" key="1">
    <source>
        <dbReference type="PROSITE" id="PS50918"/>
    </source>
</evidence>
<name>A0A8M1KTL7_CLUHA</name>
<dbReference type="GO" id="GO:1990404">
    <property type="term" value="F:NAD+-protein mono-ADP-ribosyltransferase activity"/>
    <property type="evidence" value="ECO:0007669"/>
    <property type="project" value="TreeGrafter"/>
</dbReference>
<protein>
    <submittedName>
        <fullName evidence="3">Protein mono-ADP-ribosyltransferase PARP12-like</fullName>
    </submittedName>
</protein>
<organism evidence="2 3">
    <name type="scientific">Clupea harengus</name>
    <name type="common">Atlantic herring</name>
    <dbReference type="NCBI Taxonomy" id="7950"/>
    <lineage>
        <taxon>Eukaryota</taxon>
        <taxon>Metazoa</taxon>
        <taxon>Chordata</taxon>
        <taxon>Craniata</taxon>
        <taxon>Vertebrata</taxon>
        <taxon>Euteleostomi</taxon>
        <taxon>Actinopterygii</taxon>
        <taxon>Neopterygii</taxon>
        <taxon>Teleostei</taxon>
        <taxon>Clupei</taxon>
        <taxon>Clupeiformes</taxon>
        <taxon>Clupeoidei</taxon>
        <taxon>Clupeidae</taxon>
        <taxon>Clupea</taxon>
    </lineage>
</organism>
<dbReference type="Proteomes" id="UP000515152">
    <property type="component" value="Chromosome 16"/>
</dbReference>
<dbReference type="GeneID" id="122133584"/>
<dbReference type="GO" id="GO:0005634">
    <property type="term" value="C:nucleus"/>
    <property type="evidence" value="ECO:0007669"/>
    <property type="project" value="TreeGrafter"/>
</dbReference>
<dbReference type="InterPro" id="IPR051712">
    <property type="entry name" value="ARTD-AVP"/>
</dbReference>
<dbReference type="KEGG" id="char:122133584"/>
<dbReference type="PANTHER" id="PTHR45740:SF15">
    <property type="entry name" value="ZINC FINGER CCCH TYPE DOMAIN CONTAINING 1-LIKE"/>
    <property type="match status" value="1"/>
</dbReference>
<dbReference type="Pfam" id="PF23466">
    <property type="entry name" value="WWE_4"/>
    <property type="match status" value="1"/>
</dbReference>
<sequence length="180" mass="20900">MPYQWQFKAGETWTDFPLSEDIESDFCNPSRASFIALSVKCDPVCFDTMTCGPHEVRRLSTAPSVLMPDFILTTEWLWYWEDEYGKWVPYSSIKEMHRMSSVYSSDLEKRYQEDNNAVVLFTAGKEHYELSFKDMEQKNVHYGTPRQVRRRPEFISSVGVQTARTRYGGVSASSNTSMLL</sequence>
<evidence type="ECO:0000313" key="3">
    <source>
        <dbReference type="RefSeq" id="XP_042566000.1"/>
    </source>
</evidence>
<dbReference type="InterPro" id="IPR004170">
    <property type="entry name" value="WWE_dom"/>
</dbReference>
<dbReference type="Pfam" id="PF02825">
    <property type="entry name" value="WWE"/>
    <property type="match status" value="1"/>
</dbReference>
<dbReference type="GO" id="GO:0003950">
    <property type="term" value="F:NAD+ poly-ADP-ribosyltransferase activity"/>
    <property type="evidence" value="ECO:0007669"/>
    <property type="project" value="TreeGrafter"/>
</dbReference>
<feature type="domain" description="WWE" evidence="1">
    <location>
        <begin position="64"/>
        <end position="150"/>
    </location>
</feature>